<proteinExistence type="predicted"/>
<protein>
    <submittedName>
        <fullName evidence="1">Uncharacterized protein</fullName>
    </submittedName>
</protein>
<reference evidence="1" key="1">
    <citation type="submission" date="2014-12" db="EMBL/GenBank/DDBJ databases">
        <title>Insight into the proteome of Arion vulgaris.</title>
        <authorList>
            <person name="Aradska J."/>
            <person name="Bulat T."/>
            <person name="Smidak R."/>
            <person name="Sarate P."/>
            <person name="Gangsoo J."/>
            <person name="Sialana F."/>
            <person name="Bilban M."/>
            <person name="Lubec G."/>
        </authorList>
    </citation>
    <scope>NUCLEOTIDE SEQUENCE</scope>
    <source>
        <tissue evidence="1">Skin</tissue>
    </source>
</reference>
<organism evidence="1">
    <name type="scientific">Arion vulgaris</name>
    <dbReference type="NCBI Taxonomy" id="1028688"/>
    <lineage>
        <taxon>Eukaryota</taxon>
        <taxon>Metazoa</taxon>
        <taxon>Spiralia</taxon>
        <taxon>Lophotrochozoa</taxon>
        <taxon>Mollusca</taxon>
        <taxon>Gastropoda</taxon>
        <taxon>Heterobranchia</taxon>
        <taxon>Euthyneura</taxon>
        <taxon>Panpulmonata</taxon>
        <taxon>Eupulmonata</taxon>
        <taxon>Stylommatophora</taxon>
        <taxon>Helicina</taxon>
        <taxon>Arionoidea</taxon>
        <taxon>Arionidae</taxon>
        <taxon>Arion</taxon>
    </lineage>
</organism>
<sequence>MPLKLRNKKRKYELKSQLNVMTALSHHTCSTFMDSCDSSVSLIYFYISADEIS</sequence>
<dbReference type="AlphaFoldDB" id="A0A0B7C3M3"/>
<accession>A0A0B7C3M3</accession>
<name>A0A0B7C3M3_9EUPU</name>
<evidence type="ECO:0000313" key="1">
    <source>
        <dbReference type="EMBL" id="CEK99236.1"/>
    </source>
</evidence>
<dbReference type="EMBL" id="HACG01052365">
    <property type="protein sequence ID" value="CEK99236.1"/>
    <property type="molecule type" value="Transcribed_RNA"/>
</dbReference>
<gene>
    <name evidence="1" type="primary">ORF220778</name>
</gene>